<accession>A0A3G1KPE5</accession>
<dbReference type="GO" id="GO:0016020">
    <property type="term" value="C:membrane"/>
    <property type="evidence" value="ECO:0007669"/>
    <property type="project" value="UniProtKB-SubCell"/>
</dbReference>
<organism evidence="9 10">
    <name type="scientific">Formimonas warabiya</name>
    <dbReference type="NCBI Taxonomy" id="1761012"/>
    <lineage>
        <taxon>Bacteria</taxon>
        <taxon>Bacillati</taxon>
        <taxon>Bacillota</taxon>
        <taxon>Clostridia</taxon>
        <taxon>Eubacteriales</taxon>
        <taxon>Peptococcaceae</taxon>
        <taxon>Candidatus Formimonas</taxon>
    </lineage>
</organism>
<dbReference type="Gene3D" id="1.20.1740.10">
    <property type="entry name" value="Amino acid/polyamine transporter I"/>
    <property type="match status" value="1"/>
</dbReference>
<dbReference type="PANTHER" id="PTHR34975">
    <property type="entry name" value="SPORE GERMINATION PROTEIN A2"/>
    <property type="match status" value="1"/>
</dbReference>
<dbReference type="GO" id="GO:0009847">
    <property type="term" value="P:spore germination"/>
    <property type="evidence" value="ECO:0007669"/>
    <property type="project" value="InterPro"/>
</dbReference>
<dbReference type="Pfam" id="PF03845">
    <property type="entry name" value="Spore_permease"/>
    <property type="match status" value="1"/>
</dbReference>
<proteinExistence type="inferred from homology"/>
<gene>
    <name evidence="9" type="ORF">DCMF_05405</name>
</gene>
<evidence type="ECO:0000256" key="8">
    <source>
        <dbReference type="SAM" id="Phobius"/>
    </source>
</evidence>
<dbReference type="InterPro" id="IPR004761">
    <property type="entry name" value="Spore_GerAB"/>
</dbReference>
<keyword evidence="7 8" id="KW-0472">Membrane</keyword>
<evidence type="ECO:0008006" key="11">
    <source>
        <dbReference type="Google" id="ProtNLM"/>
    </source>
</evidence>
<evidence type="ECO:0000256" key="5">
    <source>
        <dbReference type="ARBA" id="ARBA00022692"/>
    </source>
</evidence>
<evidence type="ECO:0000256" key="2">
    <source>
        <dbReference type="ARBA" id="ARBA00007998"/>
    </source>
</evidence>
<evidence type="ECO:0000313" key="9">
    <source>
        <dbReference type="EMBL" id="ATW24300.1"/>
    </source>
</evidence>
<dbReference type="KEGG" id="fwa:DCMF_05405"/>
<evidence type="ECO:0000256" key="4">
    <source>
        <dbReference type="ARBA" id="ARBA00022544"/>
    </source>
</evidence>
<evidence type="ECO:0000313" key="10">
    <source>
        <dbReference type="Proteomes" id="UP000323521"/>
    </source>
</evidence>
<feature type="transmembrane region" description="Helical" evidence="8">
    <location>
        <begin position="276"/>
        <end position="301"/>
    </location>
</feature>
<reference evidence="9 10" key="1">
    <citation type="submission" date="2016-10" db="EMBL/GenBank/DDBJ databases">
        <title>Complete Genome Sequence of Peptococcaceae strain DCMF.</title>
        <authorList>
            <person name="Edwards R.J."/>
            <person name="Holland S.I."/>
            <person name="Deshpande N.P."/>
            <person name="Wong Y.K."/>
            <person name="Ertan H."/>
            <person name="Manefield M."/>
            <person name="Russell T.L."/>
            <person name="Lee M.J."/>
        </authorList>
    </citation>
    <scope>NUCLEOTIDE SEQUENCE [LARGE SCALE GENOMIC DNA]</scope>
    <source>
        <strain evidence="9 10">DCMF</strain>
    </source>
</reference>
<sequence>MKGENLVSKNDRLDPKVLTVLLIVGVIEFELFTFAKGVIEIAKQDAWISVLLGGAFALVITCLMVKLGSRFPKENFFQYSRVVWGKPTALILIFLFILYWFVYLVLLHKETSMANEFFFLKNTPPLVPIALFAIIAAWLVLYGLTAVIRFFQITIWFMILPLLFISLVVFTEIDFKNFLPILPEGFLPVLKGAINYAGVLQGLEIILFALPFLTDAQKALKPALLGTGVVIFFSFVQVFSAIGILGVPHALEAVYPGYEVITRVELPGMYAERLEFFLTLPWIVGVFTTICLFTYLVFYGVCQLFSLRNKKTVVFAGTAFVIVGTTLFPNFAWQIKVRETLNYATLVFTYLIPILTYFVAIVGNRRDSHE</sequence>
<feature type="transmembrane region" description="Helical" evidence="8">
    <location>
        <begin position="17"/>
        <end position="35"/>
    </location>
</feature>
<feature type="transmembrane region" description="Helical" evidence="8">
    <location>
        <begin position="225"/>
        <end position="247"/>
    </location>
</feature>
<name>A0A3G1KPE5_FORW1</name>
<comment type="subcellular location">
    <subcellularLocation>
        <location evidence="1">Membrane</location>
        <topology evidence="1">Multi-pass membrane protein</topology>
    </subcellularLocation>
</comment>
<evidence type="ECO:0000256" key="7">
    <source>
        <dbReference type="ARBA" id="ARBA00023136"/>
    </source>
</evidence>
<feature type="transmembrane region" description="Helical" evidence="8">
    <location>
        <begin position="155"/>
        <end position="173"/>
    </location>
</feature>
<feature type="transmembrane region" description="Helical" evidence="8">
    <location>
        <begin position="47"/>
        <end position="67"/>
    </location>
</feature>
<keyword evidence="4" id="KW-0309">Germination</keyword>
<evidence type="ECO:0000256" key="1">
    <source>
        <dbReference type="ARBA" id="ARBA00004141"/>
    </source>
</evidence>
<dbReference type="EMBL" id="CP017634">
    <property type="protein sequence ID" value="ATW24300.1"/>
    <property type="molecule type" value="Genomic_DNA"/>
</dbReference>
<evidence type="ECO:0000256" key="3">
    <source>
        <dbReference type="ARBA" id="ARBA00022448"/>
    </source>
</evidence>
<feature type="transmembrane region" description="Helical" evidence="8">
    <location>
        <begin position="193"/>
        <end position="213"/>
    </location>
</feature>
<dbReference type="NCBIfam" id="TIGR00912">
    <property type="entry name" value="2A0309"/>
    <property type="match status" value="1"/>
</dbReference>
<feature type="transmembrane region" description="Helical" evidence="8">
    <location>
        <begin position="126"/>
        <end position="148"/>
    </location>
</feature>
<dbReference type="PANTHER" id="PTHR34975:SF2">
    <property type="entry name" value="SPORE GERMINATION PROTEIN A2"/>
    <property type="match status" value="1"/>
</dbReference>
<protein>
    <recommendedName>
        <fullName evidence="11">GerAB/ArcD/ProY family transporter</fullName>
    </recommendedName>
</protein>
<comment type="similarity">
    <text evidence="2">Belongs to the amino acid-polyamine-organocation (APC) superfamily. Spore germination protein (SGP) (TC 2.A.3.9) family.</text>
</comment>
<keyword evidence="3" id="KW-0813">Transport</keyword>
<evidence type="ECO:0000256" key="6">
    <source>
        <dbReference type="ARBA" id="ARBA00022989"/>
    </source>
</evidence>
<dbReference type="AlphaFoldDB" id="A0A3G1KPE5"/>
<feature type="transmembrane region" description="Helical" evidence="8">
    <location>
        <begin position="313"/>
        <end position="335"/>
    </location>
</feature>
<keyword evidence="10" id="KW-1185">Reference proteome</keyword>
<keyword evidence="5 8" id="KW-0812">Transmembrane</keyword>
<feature type="transmembrane region" description="Helical" evidence="8">
    <location>
        <begin position="341"/>
        <end position="362"/>
    </location>
</feature>
<dbReference type="Proteomes" id="UP000323521">
    <property type="component" value="Chromosome"/>
</dbReference>
<feature type="transmembrane region" description="Helical" evidence="8">
    <location>
        <begin position="88"/>
        <end position="106"/>
    </location>
</feature>
<keyword evidence="6 8" id="KW-1133">Transmembrane helix</keyword>